<dbReference type="InterPro" id="IPR036061">
    <property type="entry name" value="CheW-like_dom_sf"/>
</dbReference>
<dbReference type="Gene3D" id="2.30.30.40">
    <property type="entry name" value="SH3 Domains"/>
    <property type="match status" value="1"/>
</dbReference>
<reference evidence="4 5" key="1">
    <citation type="submission" date="2016-08" db="EMBL/GenBank/DDBJ databases">
        <title>Draft genome sequence of Candidatus Piscirickettsia litoralis, from seawater.</title>
        <authorList>
            <person name="Wan X."/>
            <person name="Lee A.J."/>
            <person name="Hou S."/>
            <person name="Donachie S.P."/>
        </authorList>
    </citation>
    <scope>NUCLEOTIDE SEQUENCE [LARGE SCALE GENOMIC DNA]</scope>
    <source>
        <strain evidence="4 5">Y2</strain>
    </source>
</reference>
<feature type="modified residue" description="4-aspartylphosphate" evidence="1">
    <location>
        <position position="239"/>
    </location>
</feature>
<dbReference type="Pfam" id="PF01584">
    <property type="entry name" value="CheW"/>
    <property type="match status" value="1"/>
</dbReference>
<dbReference type="Gene3D" id="3.40.50.2300">
    <property type="match status" value="1"/>
</dbReference>
<dbReference type="PIRSF" id="PIRSF002867">
    <property type="entry name" value="CheV"/>
    <property type="match status" value="1"/>
</dbReference>
<dbReference type="SUPFAM" id="SSF50341">
    <property type="entry name" value="CheW-like"/>
    <property type="match status" value="1"/>
</dbReference>
<comment type="caution">
    <text evidence="4">The sequence shown here is derived from an EMBL/GenBank/DDBJ whole genome shotgun (WGS) entry which is preliminary data.</text>
</comment>
<dbReference type="PROSITE" id="PS50851">
    <property type="entry name" value="CHEW"/>
    <property type="match status" value="1"/>
</dbReference>
<dbReference type="PROSITE" id="PS50110">
    <property type="entry name" value="RESPONSE_REGULATORY"/>
    <property type="match status" value="1"/>
</dbReference>
<accession>A0ABX3A4G4</accession>
<dbReference type="Proteomes" id="UP000094329">
    <property type="component" value="Unassembled WGS sequence"/>
</dbReference>
<evidence type="ECO:0000259" key="2">
    <source>
        <dbReference type="PROSITE" id="PS50110"/>
    </source>
</evidence>
<protein>
    <submittedName>
        <fullName evidence="4">Response regulator</fullName>
    </submittedName>
</protein>
<evidence type="ECO:0000313" key="4">
    <source>
        <dbReference type="EMBL" id="ODN43738.1"/>
    </source>
</evidence>
<dbReference type="SMART" id="SM00260">
    <property type="entry name" value="CheW"/>
    <property type="match status" value="1"/>
</dbReference>
<evidence type="ECO:0000313" key="5">
    <source>
        <dbReference type="Proteomes" id="UP000094329"/>
    </source>
</evidence>
<dbReference type="EMBL" id="MDTU01000001">
    <property type="protein sequence ID" value="ODN43738.1"/>
    <property type="molecule type" value="Genomic_DNA"/>
</dbReference>
<evidence type="ECO:0000256" key="1">
    <source>
        <dbReference type="PROSITE-ProRule" id="PRU00169"/>
    </source>
</evidence>
<proteinExistence type="predicted"/>
<keyword evidence="1" id="KW-0597">Phosphoprotein</keyword>
<dbReference type="SUPFAM" id="SSF52172">
    <property type="entry name" value="CheY-like"/>
    <property type="match status" value="1"/>
</dbReference>
<sequence>MSDLLKSIELQTDIAGKNRLELLLFRIGGKQIYGMNVFKVREVMYCPKLCLIPGRHPAVKGVVHVRGYKTISVVSLSKMLNRNYLDDSQTNVLLITEYNRSLIGFLVSSVEEIIHTDWSAIETPPSGLSNTHYLTAVTKQNEKLVEIIDIEKVLDEVVPPNLVVSEEVLDEKHKAEAHEYTVLVAEDSGVARRHIVSVLEQVGVQYILTHDGASALKKLLELVEDQQPVTNKLLMMISDIEMPRMDGYTLVKKCREHPLLKDLYIILNSSISGDFNRQMASKVEANFFLAKISGEELGSLVVKRIKIACGEEVEDEDLEEMC</sequence>
<dbReference type="Gene3D" id="2.40.50.180">
    <property type="entry name" value="CheA-289, Domain 4"/>
    <property type="match status" value="1"/>
</dbReference>
<gene>
    <name evidence="4" type="ORF">BGC07_13565</name>
</gene>
<dbReference type="Pfam" id="PF00072">
    <property type="entry name" value="Response_reg"/>
    <property type="match status" value="1"/>
</dbReference>
<feature type="domain" description="CheW-like" evidence="3">
    <location>
        <begin position="19"/>
        <end position="159"/>
    </location>
</feature>
<evidence type="ECO:0000259" key="3">
    <source>
        <dbReference type="PROSITE" id="PS50851"/>
    </source>
</evidence>
<dbReference type="PANTHER" id="PTHR47233:SF3">
    <property type="entry name" value="CHEMOTAXIS PROTEIN CHEV"/>
    <property type="match status" value="1"/>
</dbReference>
<dbReference type="InterPro" id="IPR001789">
    <property type="entry name" value="Sig_transdc_resp-reg_receiver"/>
</dbReference>
<name>A0ABX3A4G4_9GAMM</name>
<dbReference type="InterPro" id="IPR024181">
    <property type="entry name" value="Chemotax_regulator_CheV"/>
</dbReference>
<dbReference type="RefSeq" id="WP_069313534.1">
    <property type="nucleotide sequence ID" value="NZ_MDTU01000001.1"/>
</dbReference>
<dbReference type="InterPro" id="IPR011006">
    <property type="entry name" value="CheY-like_superfamily"/>
</dbReference>
<dbReference type="InterPro" id="IPR002545">
    <property type="entry name" value="CheW-lke_dom"/>
</dbReference>
<organism evidence="4 5">
    <name type="scientific">Piscirickettsia litoralis</name>
    <dbReference type="NCBI Taxonomy" id="1891921"/>
    <lineage>
        <taxon>Bacteria</taxon>
        <taxon>Pseudomonadati</taxon>
        <taxon>Pseudomonadota</taxon>
        <taxon>Gammaproteobacteria</taxon>
        <taxon>Thiotrichales</taxon>
        <taxon>Piscirickettsiaceae</taxon>
        <taxon>Piscirickettsia</taxon>
    </lineage>
</organism>
<keyword evidence="5" id="KW-1185">Reference proteome</keyword>
<feature type="domain" description="Response regulatory" evidence="2">
    <location>
        <begin position="181"/>
        <end position="306"/>
    </location>
</feature>
<dbReference type="SMART" id="SM00448">
    <property type="entry name" value="REC"/>
    <property type="match status" value="1"/>
</dbReference>
<dbReference type="PANTHER" id="PTHR47233">
    <property type="entry name" value="CHEMOTAXIS PROTEIN CHEV"/>
    <property type="match status" value="1"/>
</dbReference>